<dbReference type="Proteomes" id="UP001596513">
    <property type="component" value="Unassembled WGS sequence"/>
</dbReference>
<reference evidence="1" key="3">
    <citation type="submission" date="2024-09" db="EMBL/GenBank/DDBJ databases">
        <authorList>
            <person name="Sun Q."/>
            <person name="Mori K."/>
        </authorList>
    </citation>
    <scope>NUCLEOTIDE SEQUENCE</scope>
    <source>
        <strain evidence="1">JCM 19635</strain>
    </source>
</reference>
<gene>
    <name evidence="1" type="ORF">ACFQT0_29610</name>
    <name evidence="2" type="ORF">ACFQT0_30440</name>
</gene>
<reference evidence="1" key="1">
    <citation type="journal article" date="2014" name="Int. J. Syst. Evol. Microbiol.">
        <title>Complete genome of a new Firmicutes species belonging to the dominant human colonic microbiota ('Ruminococcus bicirculans') reveals two chromosomes and a selective capacity to utilize plant glucans.</title>
        <authorList>
            <consortium name="NISC Comparative Sequencing Program"/>
            <person name="Wegmann U."/>
            <person name="Louis P."/>
            <person name="Goesmann A."/>
            <person name="Henrissat B."/>
            <person name="Duncan S.H."/>
            <person name="Flint H.J."/>
        </authorList>
    </citation>
    <scope>NUCLEOTIDE SEQUENCE</scope>
    <source>
        <strain evidence="1">JCM 19635</strain>
    </source>
</reference>
<evidence type="ECO:0000313" key="2">
    <source>
        <dbReference type="EMBL" id="MFC7671238.1"/>
    </source>
</evidence>
<evidence type="ECO:0000313" key="3">
    <source>
        <dbReference type="Proteomes" id="UP001596513"/>
    </source>
</evidence>
<organism evidence="1 3">
    <name type="scientific">Hymenobacter humi</name>
    <dbReference type="NCBI Taxonomy" id="1411620"/>
    <lineage>
        <taxon>Bacteria</taxon>
        <taxon>Pseudomonadati</taxon>
        <taxon>Bacteroidota</taxon>
        <taxon>Cytophagia</taxon>
        <taxon>Cytophagales</taxon>
        <taxon>Hymenobacteraceae</taxon>
        <taxon>Hymenobacter</taxon>
    </lineage>
</organism>
<dbReference type="InterPro" id="IPR035965">
    <property type="entry name" value="PAS-like_dom_sf"/>
</dbReference>
<dbReference type="RefSeq" id="WP_380207322.1">
    <property type="nucleotide sequence ID" value="NZ_JBHTEK010000006.1"/>
</dbReference>
<protein>
    <submittedName>
        <fullName evidence="1">PAS domain-containing protein</fullName>
    </submittedName>
</protein>
<dbReference type="Gene3D" id="3.30.450.20">
    <property type="entry name" value="PAS domain"/>
    <property type="match status" value="1"/>
</dbReference>
<dbReference type="InterPro" id="IPR000014">
    <property type="entry name" value="PAS"/>
</dbReference>
<comment type="caution">
    <text evidence="1">The sequence shown here is derived from an EMBL/GenBank/DDBJ whole genome shotgun (WGS) entry which is preliminary data.</text>
</comment>
<evidence type="ECO:0000313" key="1">
    <source>
        <dbReference type="EMBL" id="MFC7671089.1"/>
    </source>
</evidence>
<keyword evidence="3" id="KW-1185">Reference proteome</keyword>
<dbReference type="SUPFAM" id="SSF55785">
    <property type="entry name" value="PYP-like sensor domain (PAS domain)"/>
    <property type="match status" value="1"/>
</dbReference>
<reference evidence="3" key="2">
    <citation type="journal article" date="2019" name="Int. J. Syst. Evol. Microbiol.">
        <title>The Global Catalogue of Microorganisms (GCM) 10K type strain sequencing project: providing services to taxonomists for standard genome sequencing and annotation.</title>
        <authorList>
            <consortium name="The Broad Institute Genomics Platform"/>
            <consortium name="The Broad Institute Genome Sequencing Center for Infectious Disease"/>
            <person name="Wu L."/>
            <person name="Ma J."/>
        </authorList>
    </citation>
    <scope>NUCLEOTIDE SEQUENCE [LARGE SCALE GENOMIC DNA]</scope>
    <source>
        <strain evidence="3">JCM 19635</strain>
    </source>
</reference>
<accession>A0ABW2UE18</accession>
<proteinExistence type="predicted"/>
<sequence>MDANLLIQQANAALVAMLGLQAPEDLVGRPIRDLAHPAHPAHRDDWAALHEALWYRSLTSFALETRLQRRNGSGRPMVIGSLRDISAAKRHQHAADAFNARKNAVLEILSYYLSGSFAIVQQIAQFLAEEVAVPAGSQPARMCRC</sequence>
<dbReference type="EMBL" id="JBHTEK010000006">
    <property type="protein sequence ID" value="MFC7671238.1"/>
    <property type="molecule type" value="Genomic_DNA"/>
</dbReference>
<name>A0ABW2UE18_9BACT</name>
<dbReference type="EMBL" id="JBHTEK010000006">
    <property type="protein sequence ID" value="MFC7671089.1"/>
    <property type="molecule type" value="Genomic_DNA"/>
</dbReference>
<dbReference type="CDD" id="cd00130">
    <property type="entry name" value="PAS"/>
    <property type="match status" value="1"/>
</dbReference>